<evidence type="ECO:0000256" key="2">
    <source>
        <dbReference type="ARBA" id="ARBA00023015"/>
    </source>
</evidence>
<dbReference type="SUPFAM" id="SSF46785">
    <property type="entry name" value="Winged helix' DNA-binding domain"/>
    <property type="match status" value="1"/>
</dbReference>
<protein>
    <submittedName>
        <fullName evidence="5">BlaI/MecI/CopY family transcriptional regulator</fullName>
    </submittedName>
</protein>
<evidence type="ECO:0000313" key="6">
    <source>
        <dbReference type="Proteomes" id="UP001501303"/>
    </source>
</evidence>
<keyword evidence="4" id="KW-0804">Transcription</keyword>
<evidence type="ECO:0000256" key="1">
    <source>
        <dbReference type="ARBA" id="ARBA00011046"/>
    </source>
</evidence>
<dbReference type="EMBL" id="BAAAMJ010000072">
    <property type="protein sequence ID" value="GAA1933496.1"/>
    <property type="molecule type" value="Genomic_DNA"/>
</dbReference>
<evidence type="ECO:0000313" key="5">
    <source>
        <dbReference type="EMBL" id="GAA1933496.1"/>
    </source>
</evidence>
<evidence type="ECO:0000256" key="3">
    <source>
        <dbReference type="ARBA" id="ARBA00023125"/>
    </source>
</evidence>
<comment type="caution">
    <text evidence="5">The sequence shown here is derived from an EMBL/GenBank/DDBJ whole genome shotgun (WGS) entry which is preliminary data.</text>
</comment>
<dbReference type="Gene3D" id="1.10.10.10">
    <property type="entry name" value="Winged helix-like DNA-binding domain superfamily/Winged helix DNA-binding domain"/>
    <property type="match status" value="1"/>
</dbReference>
<dbReference type="InterPro" id="IPR005650">
    <property type="entry name" value="BlaI_family"/>
</dbReference>
<name>A0ABN2PVP8_9ACTN</name>
<dbReference type="InterPro" id="IPR036388">
    <property type="entry name" value="WH-like_DNA-bd_sf"/>
</dbReference>
<gene>
    <name evidence="5" type="ORF">GCM10009716_45880</name>
</gene>
<evidence type="ECO:0000256" key="4">
    <source>
        <dbReference type="ARBA" id="ARBA00023163"/>
    </source>
</evidence>
<keyword evidence="2" id="KW-0805">Transcription regulation</keyword>
<dbReference type="Gene3D" id="6.10.140.850">
    <property type="match status" value="1"/>
</dbReference>
<dbReference type="Proteomes" id="UP001501303">
    <property type="component" value="Unassembled WGS sequence"/>
</dbReference>
<keyword evidence="6" id="KW-1185">Reference proteome</keyword>
<comment type="similarity">
    <text evidence="1">Belongs to the BlaI transcriptional regulatory family.</text>
</comment>
<sequence>MMLGMARLGDLERAILDCLWQAGGPQTVREVHQALLAERGLAYTTVMTTLQRLARKGFVEQDAQSRAHRFSAVTTREELFAELMSDALGVAGDDHTALLRFVDRITPEARAVIAESIEERGRRSPG</sequence>
<proteinExistence type="inferred from homology"/>
<keyword evidence="3" id="KW-0238">DNA-binding</keyword>
<reference evidence="5 6" key="1">
    <citation type="journal article" date="2019" name="Int. J. Syst. Evol. Microbiol.">
        <title>The Global Catalogue of Microorganisms (GCM) 10K type strain sequencing project: providing services to taxonomists for standard genome sequencing and annotation.</title>
        <authorList>
            <consortium name="The Broad Institute Genomics Platform"/>
            <consortium name="The Broad Institute Genome Sequencing Center for Infectious Disease"/>
            <person name="Wu L."/>
            <person name="Ma J."/>
        </authorList>
    </citation>
    <scope>NUCLEOTIDE SEQUENCE [LARGE SCALE GENOMIC DNA]</scope>
    <source>
        <strain evidence="5 6">JCM 13581</strain>
    </source>
</reference>
<dbReference type="InterPro" id="IPR036390">
    <property type="entry name" value="WH_DNA-bd_sf"/>
</dbReference>
<accession>A0ABN2PVP8</accession>
<organism evidence="5 6">
    <name type="scientific">Streptomyces sodiiphilus</name>
    <dbReference type="NCBI Taxonomy" id="226217"/>
    <lineage>
        <taxon>Bacteria</taxon>
        <taxon>Bacillati</taxon>
        <taxon>Actinomycetota</taxon>
        <taxon>Actinomycetes</taxon>
        <taxon>Kitasatosporales</taxon>
        <taxon>Streptomycetaceae</taxon>
        <taxon>Streptomyces</taxon>
    </lineage>
</organism>
<dbReference type="Pfam" id="PF03965">
    <property type="entry name" value="Penicillinase_R"/>
    <property type="match status" value="1"/>
</dbReference>